<proteinExistence type="inferred from homology"/>
<accession>A0A1W0CDL5</accession>
<feature type="compositionally biased region" description="Low complexity" evidence="1">
    <location>
        <begin position="617"/>
        <end position="643"/>
    </location>
</feature>
<feature type="region of interest" description="Disordered" evidence="1">
    <location>
        <begin position="606"/>
        <end position="654"/>
    </location>
</feature>
<sequence length="654" mass="72688">MYADGHAAYMAGWHAGLTPDPALWVDEWSEEFQRISPDSGAAEPGKYRVDRTPYAREVLQKLSPEDPCRRVVVMGASQMLKTQVALNWMGALIHMSPGNILALEPSLSLAKRLSDRVEKNIDCVPELRAKVPAARSRDGRNTMDTKQFAGGTLYITTAGSAANLAEVSIRYLYGDEVDRWKGDVDGEGDPVKVAEARTTTFGRNAKIYYSSSPTLEGGSRIHILFLMGDQRYYHVACPHCQERQPLIFENLRRSEDDPGAAVYVCTHCGAHIEEHHKTAMLAGGVWVASAQGDGKTVSYNINGLYSPLGWLSWAEMLSEHADAEVALKAGDPGPMQVFYNTRLAKVWSNAQEMTKGSELMARAEAYALRSIPKGVLMLTAAADTQNNRLELLIKGWGVGLENWVIDRQVIMGDPADDATWAALDEALKAEFIHPNGQRMKIAAAAIDSGGGYTQEVYQFCRVRRWRNVFAVKGANKPNRPVIAAMASKVDVNWRGQFEKGGAEMWNIGTDTAKDWIYNRFKLLDGPGAQHFSKDLPDDFYVQLTAERKLVCFVKGRRVEKWVNPGRRRNEILDMSVYNLAMAHYMGLHKYSPADWEKLQMRYAQTGLFDEPPPGAEPDQASSSTPSADPAPAGFVASRPQQPRRQARSGYLKRR</sequence>
<dbReference type="GO" id="GO:0004519">
    <property type="term" value="F:endonuclease activity"/>
    <property type="evidence" value="ECO:0007669"/>
    <property type="project" value="InterPro"/>
</dbReference>
<evidence type="ECO:0000313" key="5">
    <source>
        <dbReference type="Proteomes" id="UP000192721"/>
    </source>
</evidence>
<dbReference type="InterPro" id="IPR046453">
    <property type="entry name" value="GpA_ATPase"/>
</dbReference>
<dbReference type="Proteomes" id="UP000192721">
    <property type="component" value="Unassembled WGS sequence"/>
</dbReference>
<dbReference type="GO" id="GO:0016887">
    <property type="term" value="F:ATP hydrolysis activity"/>
    <property type="evidence" value="ECO:0007669"/>
    <property type="project" value="InterPro"/>
</dbReference>
<dbReference type="Pfam" id="PF20454">
    <property type="entry name" value="GpA_nuclease"/>
    <property type="match status" value="1"/>
</dbReference>
<evidence type="ECO:0000259" key="2">
    <source>
        <dbReference type="Pfam" id="PF05876"/>
    </source>
</evidence>
<evidence type="ECO:0000313" key="4">
    <source>
        <dbReference type="EMBL" id="OQS32817.1"/>
    </source>
</evidence>
<gene>
    <name evidence="4" type="ORF">B0T45_21175</name>
</gene>
<dbReference type="InterPro" id="IPR008866">
    <property type="entry name" value="Phage_lambda_GpA-like"/>
</dbReference>
<feature type="domain" description="Phage terminase large subunit GpA ATPase" evidence="2">
    <location>
        <begin position="41"/>
        <end position="286"/>
    </location>
</feature>
<dbReference type="Gene3D" id="3.40.50.300">
    <property type="entry name" value="P-loop containing nucleotide triphosphate hydrolases"/>
    <property type="match status" value="1"/>
</dbReference>
<protein>
    <submittedName>
        <fullName evidence="4">Terminase</fullName>
    </submittedName>
</protein>
<dbReference type="Gene3D" id="2.20.25.10">
    <property type="match status" value="1"/>
</dbReference>
<evidence type="ECO:0000256" key="1">
    <source>
        <dbReference type="SAM" id="MobiDB-lite"/>
    </source>
</evidence>
<dbReference type="GO" id="GO:0005524">
    <property type="term" value="F:ATP binding"/>
    <property type="evidence" value="ECO:0007669"/>
    <property type="project" value="InterPro"/>
</dbReference>
<dbReference type="InterPro" id="IPR046454">
    <property type="entry name" value="GpA_endonuclease"/>
</dbReference>
<dbReference type="EMBL" id="MUKV01000043">
    <property type="protein sequence ID" value="OQS32817.1"/>
    <property type="molecule type" value="Genomic_DNA"/>
</dbReference>
<feature type="domain" description="Terminase large subunit GpA endonuclease" evidence="3">
    <location>
        <begin position="296"/>
        <end position="592"/>
    </location>
</feature>
<organism evidence="4 5">
    <name type="scientific">Chromobacterium haemolyticum</name>
    <dbReference type="NCBI Taxonomy" id="394935"/>
    <lineage>
        <taxon>Bacteria</taxon>
        <taxon>Pseudomonadati</taxon>
        <taxon>Pseudomonadota</taxon>
        <taxon>Betaproteobacteria</taxon>
        <taxon>Neisseriales</taxon>
        <taxon>Chromobacteriaceae</taxon>
        <taxon>Chromobacterium</taxon>
    </lineage>
</organism>
<reference evidence="4 5" key="1">
    <citation type="submission" date="2017-02" db="EMBL/GenBank/DDBJ databases">
        <title>Chromobacterium haemolyticum H5244.</title>
        <authorList>
            <person name="Gulvik C.A."/>
        </authorList>
    </citation>
    <scope>NUCLEOTIDE SEQUENCE [LARGE SCALE GENOMIC DNA]</scope>
    <source>
        <strain evidence="4 5">H5244</strain>
    </source>
</reference>
<dbReference type="RefSeq" id="WP_081556844.1">
    <property type="nucleotide sequence ID" value="NZ_MUKV01000043.1"/>
</dbReference>
<dbReference type="Pfam" id="PF05876">
    <property type="entry name" value="GpA_ATPase"/>
    <property type="match status" value="1"/>
</dbReference>
<feature type="compositionally biased region" description="Basic residues" evidence="1">
    <location>
        <begin position="644"/>
        <end position="654"/>
    </location>
</feature>
<dbReference type="HAMAP" id="MF_04144">
    <property type="entry name" value="TERL_LAMBDA"/>
    <property type="match status" value="1"/>
</dbReference>
<dbReference type="InterPro" id="IPR027417">
    <property type="entry name" value="P-loop_NTPase"/>
</dbReference>
<dbReference type="AlphaFoldDB" id="A0A1W0CDL5"/>
<comment type="caution">
    <text evidence="4">The sequence shown here is derived from an EMBL/GenBank/DDBJ whole genome shotgun (WGS) entry which is preliminary data.</text>
</comment>
<evidence type="ECO:0000259" key="3">
    <source>
        <dbReference type="Pfam" id="PF20454"/>
    </source>
</evidence>
<dbReference type="SUPFAM" id="SSF57783">
    <property type="entry name" value="Zinc beta-ribbon"/>
    <property type="match status" value="1"/>
</dbReference>
<name>A0A1W0CDL5_9NEIS</name>